<keyword evidence="3" id="KW-0547">Nucleotide-binding</keyword>
<protein>
    <recommendedName>
        <fullName evidence="10">Poly A polymerase C-terminal region-like protein</fullName>
    </recommendedName>
</protein>
<dbReference type="OrthoDB" id="445712at2759"/>
<dbReference type="CDD" id="cd05398">
    <property type="entry name" value="NT_ClassII-CCAase"/>
    <property type="match status" value="1"/>
</dbReference>
<dbReference type="GO" id="GO:0003723">
    <property type="term" value="F:RNA binding"/>
    <property type="evidence" value="ECO:0007669"/>
    <property type="project" value="UniProtKB-KW"/>
</dbReference>
<dbReference type="Pfam" id="PF12627">
    <property type="entry name" value="PolyA_pol_RNAbd"/>
    <property type="match status" value="1"/>
</dbReference>
<name>A0A137PCL7_CONC2</name>
<dbReference type="AlphaFoldDB" id="A0A137PCL7"/>
<dbReference type="FunFam" id="3.30.460.10:FF:000019">
    <property type="entry name" value="tRNA nucleotidyltransferase cca2"/>
    <property type="match status" value="1"/>
</dbReference>
<comment type="similarity">
    <text evidence="1 5">Belongs to the tRNA nucleotidyltransferase/poly(A) polymerase family.</text>
</comment>
<dbReference type="InterPro" id="IPR043519">
    <property type="entry name" value="NT_sf"/>
</dbReference>
<evidence type="ECO:0008006" key="10">
    <source>
        <dbReference type="Google" id="ProtNLM"/>
    </source>
</evidence>
<dbReference type="GO" id="GO:0052929">
    <property type="term" value="F:ATP:3'-cytidine-cytidine-tRNA adenylyltransferase activity"/>
    <property type="evidence" value="ECO:0007669"/>
    <property type="project" value="TreeGrafter"/>
</dbReference>
<gene>
    <name evidence="8" type="ORF">CONCODRAFT_56092</name>
</gene>
<dbReference type="InterPro" id="IPR032828">
    <property type="entry name" value="PolyA_RNA-bd"/>
</dbReference>
<proteinExistence type="inferred from homology"/>
<evidence type="ECO:0000256" key="2">
    <source>
        <dbReference type="ARBA" id="ARBA00022679"/>
    </source>
</evidence>
<dbReference type="Proteomes" id="UP000070444">
    <property type="component" value="Unassembled WGS sequence"/>
</dbReference>
<reference evidence="8 9" key="1">
    <citation type="journal article" date="2015" name="Genome Biol. Evol.">
        <title>Phylogenomic analyses indicate that early fungi evolved digesting cell walls of algal ancestors of land plants.</title>
        <authorList>
            <person name="Chang Y."/>
            <person name="Wang S."/>
            <person name="Sekimoto S."/>
            <person name="Aerts A.L."/>
            <person name="Choi C."/>
            <person name="Clum A."/>
            <person name="LaButti K.M."/>
            <person name="Lindquist E.A."/>
            <person name="Yee Ngan C."/>
            <person name="Ohm R.A."/>
            <person name="Salamov A.A."/>
            <person name="Grigoriev I.V."/>
            <person name="Spatafora J.W."/>
            <person name="Berbee M.L."/>
        </authorList>
    </citation>
    <scope>NUCLEOTIDE SEQUENCE [LARGE SCALE GENOMIC DNA]</scope>
    <source>
        <strain evidence="8 9">NRRL 28638</strain>
    </source>
</reference>
<dbReference type="EMBL" id="KQ964448">
    <property type="protein sequence ID" value="KXN72715.1"/>
    <property type="molecule type" value="Genomic_DNA"/>
</dbReference>
<dbReference type="Gene3D" id="3.30.460.10">
    <property type="entry name" value="Beta Polymerase, domain 2"/>
    <property type="match status" value="1"/>
</dbReference>
<organism evidence="8 9">
    <name type="scientific">Conidiobolus coronatus (strain ATCC 28846 / CBS 209.66 / NRRL 28638)</name>
    <name type="common">Delacroixia coronata</name>
    <dbReference type="NCBI Taxonomy" id="796925"/>
    <lineage>
        <taxon>Eukaryota</taxon>
        <taxon>Fungi</taxon>
        <taxon>Fungi incertae sedis</taxon>
        <taxon>Zoopagomycota</taxon>
        <taxon>Entomophthoromycotina</taxon>
        <taxon>Entomophthoromycetes</taxon>
        <taxon>Entomophthorales</taxon>
        <taxon>Ancylistaceae</taxon>
        <taxon>Conidiobolus</taxon>
    </lineage>
</organism>
<keyword evidence="2 5" id="KW-0808">Transferase</keyword>
<evidence type="ECO:0000313" key="9">
    <source>
        <dbReference type="Proteomes" id="UP000070444"/>
    </source>
</evidence>
<evidence type="ECO:0000259" key="6">
    <source>
        <dbReference type="Pfam" id="PF01743"/>
    </source>
</evidence>
<dbReference type="GO" id="GO:0001680">
    <property type="term" value="P:tRNA 3'-terminal CCA addition"/>
    <property type="evidence" value="ECO:0007669"/>
    <property type="project" value="TreeGrafter"/>
</dbReference>
<dbReference type="PANTHER" id="PTHR13734">
    <property type="entry name" value="TRNA-NUCLEOTIDYLTRANSFERASE"/>
    <property type="match status" value="1"/>
</dbReference>
<feature type="domain" description="Poly A polymerase head" evidence="6">
    <location>
        <begin position="44"/>
        <end position="184"/>
    </location>
</feature>
<evidence type="ECO:0000256" key="5">
    <source>
        <dbReference type="RuleBase" id="RU003953"/>
    </source>
</evidence>
<evidence type="ECO:0000256" key="3">
    <source>
        <dbReference type="ARBA" id="ARBA00022741"/>
    </source>
</evidence>
<keyword evidence="9" id="KW-1185">Reference proteome</keyword>
<dbReference type="InterPro" id="IPR002646">
    <property type="entry name" value="PolA_pol_head_dom"/>
</dbReference>
<accession>A0A137PCL7</accession>
<feature type="domain" description="tRNA nucleotidyltransferase/poly(A) polymerase RNA and SrmB- binding" evidence="7">
    <location>
        <begin position="212"/>
        <end position="274"/>
    </location>
</feature>
<keyword evidence="4 5" id="KW-0694">RNA-binding</keyword>
<dbReference type="SUPFAM" id="SSF81891">
    <property type="entry name" value="Poly A polymerase C-terminal region-like"/>
    <property type="match status" value="1"/>
</dbReference>
<dbReference type="GO" id="GO:0052927">
    <property type="term" value="F:CC tRNA cytidylyltransferase activity"/>
    <property type="evidence" value="ECO:0007669"/>
    <property type="project" value="TreeGrafter"/>
</dbReference>
<dbReference type="GO" id="GO:0005739">
    <property type="term" value="C:mitochondrion"/>
    <property type="evidence" value="ECO:0007669"/>
    <property type="project" value="UniProtKB-ARBA"/>
</dbReference>
<dbReference type="SUPFAM" id="SSF81301">
    <property type="entry name" value="Nucleotidyltransferase"/>
    <property type="match status" value="1"/>
</dbReference>
<dbReference type="PANTHER" id="PTHR13734:SF5">
    <property type="entry name" value="CCA TRNA NUCLEOTIDYLTRANSFERASE, MITOCHONDRIAL"/>
    <property type="match status" value="1"/>
</dbReference>
<evidence type="ECO:0000313" key="8">
    <source>
        <dbReference type="EMBL" id="KXN72715.1"/>
    </source>
</evidence>
<dbReference type="Pfam" id="PF01743">
    <property type="entry name" value="PolyA_pol"/>
    <property type="match status" value="1"/>
</dbReference>
<dbReference type="GO" id="GO:0000166">
    <property type="term" value="F:nucleotide binding"/>
    <property type="evidence" value="ECO:0007669"/>
    <property type="project" value="UniProtKB-KW"/>
</dbReference>
<evidence type="ECO:0000256" key="4">
    <source>
        <dbReference type="ARBA" id="ARBA00022884"/>
    </source>
</evidence>
<evidence type="ECO:0000256" key="1">
    <source>
        <dbReference type="ARBA" id="ARBA00007265"/>
    </source>
</evidence>
<evidence type="ECO:0000259" key="7">
    <source>
        <dbReference type="Pfam" id="PF12627"/>
    </source>
</evidence>
<sequence length="548" mass="62721">MGSLEPITFKGINLNEKEKKFSNLLLNIVQFIHDKNPTINPPQLRFAGGWVRDKLLGKESDDIDVAIDNMTGYKFAQHFSNYMLKNKLIHKASIGKIASNPDKSKHLETATTHYEGMAIDFVHLRSETYNTDSRIPESVQFGTPWEDALRRDITINALFYNLNTGLVEDFTHKGLEDLKDKIIRTPLEPKETFLDDPLRVLRVVRFASRFNFSILKQIEETIQLPEIKDALVQKISKERVCTELTKMLKGPNPLIALESLYSLGLYPYLFDPSTTDVPKDAHIQPYTNGLNASRLAYWLLNNSSYKGPNNIFDGFELPLSLMEPHYNLFKENVLEILLGSYLLPFDRIDIQIPKKSKTTPLISIILTNSLKITNQVIDTTHTMSDGSNTLDQLRYLNESILDRVKIGNFIFNTKHLWPIVILYDTIYKLTPLVTEAGVSDRDAFQSILNNYAILMNYIHNENLGLSYKTPLPLSGKDIAKILNIKPGKLIGFINQGVRDWCLLNPNGTKSECEQWVLQKYTDPEVLEELNKAVMLEHERMVQMKKQNC</sequence>
<dbReference type="Gene3D" id="1.10.3090.10">
    <property type="entry name" value="cca-adding enzyme, domain 2"/>
    <property type="match status" value="1"/>
</dbReference>
<dbReference type="STRING" id="796925.A0A137PCL7"/>